<keyword evidence="3" id="KW-1185">Reference proteome</keyword>
<name>A0AAD8XZL7_9STRA</name>
<evidence type="ECO:0008006" key="4">
    <source>
        <dbReference type="Google" id="ProtNLM"/>
    </source>
</evidence>
<dbReference type="Gene3D" id="1.10.30.10">
    <property type="entry name" value="High mobility group box domain"/>
    <property type="match status" value="1"/>
</dbReference>
<dbReference type="InterPro" id="IPR036910">
    <property type="entry name" value="HMG_box_dom_sf"/>
</dbReference>
<evidence type="ECO:0000313" key="3">
    <source>
        <dbReference type="Proteomes" id="UP001224775"/>
    </source>
</evidence>
<feature type="compositionally biased region" description="Low complexity" evidence="1">
    <location>
        <begin position="7"/>
        <end position="16"/>
    </location>
</feature>
<feature type="region of interest" description="Disordered" evidence="1">
    <location>
        <begin position="284"/>
        <end position="310"/>
    </location>
</feature>
<gene>
    <name evidence="2" type="ORF">QTG54_012556</name>
</gene>
<feature type="region of interest" description="Disordered" evidence="1">
    <location>
        <begin position="1"/>
        <end position="99"/>
    </location>
</feature>
<feature type="region of interest" description="Disordered" evidence="1">
    <location>
        <begin position="115"/>
        <end position="149"/>
    </location>
</feature>
<proteinExistence type="predicted"/>
<evidence type="ECO:0000313" key="2">
    <source>
        <dbReference type="EMBL" id="KAK1736534.1"/>
    </source>
</evidence>
<dbReference type="AlphaFoldDB" id="A0AAD8XZL7"/>
<comment type="caution">
    <text evidence="2">The sequence shown here is derived from an EMBL/GenBank/DDBJ whole genome shotgun (WGS) entry which is preliminary data.</text>
</comment>
<feature type="compositionally biased region" description="Low complexity" evidence="1">
    <location>
        <begin position="423"/>
        <end position="433"/>
    </location>
</feature>
<dbReference type="Proteomes" id="UP001224775">
    <property type="component" value="Unassembled WGS sequence"/>
</dbReference>
<accession>A0AAD8XZL7</accession>
<sequence>MPRPSGQQMHPHQQQQRYEYDPYNSHPERNAYGHPRAIHHHPYARPGHSTPAGPGYDYYNKQRMISPPQAISPAHQSPADAAAAATETKKKPPRPYTEYNIFFQLERDRILTELEDKKNEEGGEGDEEPSSPKERILNQPSDENDILPRPPQFAHLKLMPKWYDSTVRIAQNKLNKSKRKHRKTHGLVGFLDLTKMISKAWAAADAETKGYCKRVADRQLGFYKDELKAIKQQRTDQQQHQQLMMGQHHQVAQNMPLPHMRNDGSHGFQNRMPMTHPPPPHYWQHQQDMSPHAAHTGPSYPEQFPRTPPSQETYIEDQRYQGRPSGKMHPLEELMLRRRMYGNRSNSAAPRKSHAAWPSHPMQTVVGSGGESLPHSQTYVSPAETGTVAKEAVTPSPPRKQDPSTPTLPVKKRLKKEEPADISKGSSPASLSSGDILESGGSTYNSSPISASFPSPSEMMMSNVFNGSPLSSSSYQRALGPYLTDSPLPYMDFSPQESIGSPMRHPSTVPSHLALPGSYAATDMRAPHQRGGRTPFMDDLANDILDFDEEEMDYMWNKLASSARARRNAKVAAANELFRMNHDASGIASPGNMNALGLAHSFASPAAPSDVKVLSPCATAATAPPLPPVDEEKHDSLAENDSA</sequence>
<protein>
    <recommendedName>
        <fullName evidence="4">HMG box domain-containing protein</fullName>
    </recommendedName>
</protein>
<organism evidence="2 3">
    <name type="scientific">Skeletonema marinoi</name>
    <dbReference type="NCBI Taxonomy" id="267567"/>
    <lineage>
        <taxon>Eukaryota</taxon>
        <taxon>Sar</taxon>
        <taxon>Stramenopiles</taxon>
        <taxon>Ochrophyta</taxon>
        <taxon>Bacillariophyta</taxon>
        <taxon>Coscinodiscophyceae</taxon>
        <taxon>Thalassiosirophycidae</taxon>
        <taxon>Thalassiosirales</taxon>
        <taxon>Skeletonemataceae</taxon>
        <taxon>Skeletonema</taxon>
        <taxon>Skeletonema marinoi-dohrnii complex</taxon>
    </lineage>
</organism>
<reference evidence="2" key="1">
    <citation type="submission" date="2023-06" db="EMBL/GenBank/DDBJ databases">
        <title>Survivors Of The Sea: Transcriptome response of Skeletonema marinoi to long-term dormancy.</title>
        <authorList>
            <person name="Pinder M.I.M."/>
            <person name="Kourtchenko O."/>
            <person name="Robertson E.K."/>
            <person name="Larsson T."/>
            <person name="Maumus F."/>
            <person name="Osuna-Cruz C.M."/>
            <person name="Vancaester E."/>
            <person name="Stenow R."/>
            <person name="Vandepoele K."/>
            <person name="Ploug H."/>
            <person name="Bruchert V."/>
            <person name="Godhe A."/>
            <person name="Topel M."/>
        </authorList>
    </citation>
    <scope>NUCLEOTIDE SEQUENCE</scope>
    <source>
        <strain evidence="2">R05AC</strain>
    </source>
</reference>
<feature type="region of interest" description="Disordered" evidence="1">
    <location>
        <begin position="344"/>
        <end position="449"/>
    </location>
</feature>
<dbReference type="EMBL" id="JATAAI010000028">
    <property type="protein sequence ID" value="KAK1736534.1"/>
    <property type="molecule type" value="Genomic_DNA"/>
</dbReference>
<evidence type="ECO:0000256" key="1">
    <source>
        <dbReference type="SAM" id="MobiDB-lite"/>
    </source>
</evidence>
<feature type="region of interest" description="Disordered" evidence="1">
    <location>
        <begin position="619"/>
        <end position="643"/>
    </location>
</feature>